<evidence type="ECO:0000313" key="1">
    <source>
        <dbReference type="EMBL" id="CAC5379469.1"/>
    </source>
</evidence>
<protein>
    <recommendedName>
        <fullName evidence="3">Retrotransposon gag domain-containing protein</fullName>
    </recommendedName>
</protein>
<accession>A0A6J8BA23</accession>
<name>A0A6J8BA23_MYTCO</name>
<dbReference type="PANTHER" id="PTHR33198">
    <property type="entry name" value="ANK_REP_REGION DOMAIN-CONTAINING PROTEIN-RELATED"/>
    <property type="match status" value="1"/>
</dbReference>
<dbReference type="Proteomes" id="UP000507470">
    <property type="component" value="Unassembled WGS sequence"/>
</dbReference>
<evidence type="ECO:0000313" key="2">
    <source>
        <dbReference type="Proteomes" id="UP000507470"/>
    </source>
</evidence>
<reference evidence="1 2" key="1">
    <citation type="submission" date="2020-06" db="EMBL/GenBank/DDBJ databases">
        <authorList>
            <person name="Li R."/>
            <person name="Bekaert M."/>
        </authorList>
    </citation>
    <scope>NUCLEOTIDE SEQUENCE [LARGE SCALE GENOMIC DNA]</scope>
    <source>
        <strain evidence="2">wild</strain>
    </source>
</reference>
<dbReference type="OrthoDB" id="6772952at2759"/>
<evidence type="ECO:0008006" key="3">
    <source>
        <dbReference type="Google" id="ProtNLM"/>
    </source>
</evidence>
<dbReference type="PANTHER" id="PTHR33198:SF19">
    <property type="entry name" value="CCHC-TYPE DOMAIN-CONTAINING PROTEIN"/>
    <property type="match status" value="1"/>
</dbReference>
<dbReference type="EMBL" id="CACVKT020002723">
    <property type="protein sequence ID" value="CAC5379469.1"/>
    <property type="molecule type" value="Genomic_DNA"/>
</dbReference>
<proteinExistence type="predicted"/>
<organism evidence="1 2">
    <name type="scientific">Mytilus coruscus</name>
    <name type="common">Sea mussel</name>
    <dbReference type="NCBI Taxonomy" id="42192"/>
    <lineage>
        <taxon>Eukaryota</taxon>
        <taxon>Metazoa</taxon>
        <taxon>Spiralia</taxon>
        <taxon>Lophotrochozoa</taxon>
        <taxon>Mollusca</taxon>
        <taxon>Bivalvia</taxon>
        <taxon>Autobranchia</taxon>
        <taxon>Pteriomorphia</taxon>
        <taxon>Mytilida</taxon>
        <taxon>Mytiloidea</taxon>
        <taxon>Mytilidae</taxon>
        <taxon>Mytilinae</taxon>
        <taxon>Mytilus</taxon>
    </lineage>
</organism>
<sequence length="274" mass="31052">MIHVADAVRDGFKKINIKTVDTDVIVIAISVFKDTEADEIWIAFATGKHFRYIPIHDIAQSLGPLQSRIIPIFHAFTGCDTVFSFEDEERKQHGIHGMFSPSLFFHPQTCMVGRSKTTAYKNPFWTILAEAVCSLEEMVHTGCKKGCRGQCKGFKSALPCTALCKIVQASYEGTSILGGKTYGLLRNLSLPDKPGTRSYDDIVKLLKDHLRPKPLIVAGRFRFYKRYQIQGETVNRYVAELRKFAEYCEFGNLNESLRDQFVVVLTDEQTQKKL</sequence>
<dbReference type="AlphaFoldDB" id="A0A6J8BA23"/>
<gene>
    <name evidence="1" type="ORF">MCOR_15537</name>
</gene>
<keyword evidence="2" id="KW-1185">Reference proteome</keyword>